<feature type="binding site" evidence="11 13">
    <location>
        <begin position="351"/>
        <end position="354"/>
    </location>
    <ligand>
        <name>ATP</name>
        <dbReference type="ChEBI" id="CHEBI:30616"/>
    </ligand>
</feature>
<dbReference type="EMBL" id="LVJN01000018">
    <property type="protein sequence ID" value="OSM05075.1"/>
    <property type="molecule type" value="Genomic_DNA"/>
</dbReference>
<dbReference type="GO" id="GO:0005829">
    <property type="term" value="C:cytosol"/>
    <property type="evidence" value="ECO:0007669"/>
    <property type="project" value="TreeGrafter"/>
</dbReference>
<feature type="binding site" evidence="11">
    <location>
        <position position="119"/>
    </location>
    <ligand>
        <name>substrate</name>
    </ligand>
</feature>
<evidence type="ECO:0000256" key="13">
    <source>
        <dbReference type="PIRSR" id="PIRSR000724-2"/>
    </source>
</evidence>
<dbReference type="AlphaFoldDB" id="A0A1Y2K8F7"/>
<dbReference type="STRING" id="1434232.MAIT1_03213"/>
<feature type="binding site" evidence="11 12">
    <location>
        <begin position="60"/>
        <end position="63"/>
    </location>
    <ligand>
        <name>substrate</name>
    </ligand>
</feature>
<dbReference type="HAMAP" id="MF_00145">
    <property type="entry name" value="Phosphoglyc_kinase"/>
    <property type="match status" value="1"/>
</dbReference>
<dbReference type="RefSeq" id="WP_085441715.1">
    <property type="nucleotide sequence ID" value="NZ_LVJN01000018.1"/>
</dbReference>
<dbReference type="InterPro" id="IPR015911">
    <property type="entry name" value="Phosphoglycerate_kinase_CS"/>
</dbReference>
<feature type="binding site" evidence="12">
    <location>
        <position position="152"/>
    </location>
    <ligand>
        <name>(2R)-3-phosphoglycerate</name>
        <dbReference type="ChEBI" id="CHEBI:58272"/>
    </ligand>
</feature>
<evidence type="ECO:0000256" key="7">
    <source>
        <dbReference type="ARBA" id="ARBA00022679"/>
    </source>
</evidence>
<keyword evidence="10 11" id="KW-0067">ATP-binding</keyword>
<comment type="pathway">
    <text evidence="11">Carbohydrate degradation; glycolysis; pyruvate from D-glyceraldehyde 3-phosphate: step 2/5.</text>
</comment>
<evidence type="ECO:0000256" key="1">
    <source>
        <dbReference type="ARBA" id="ARBA00000642"/>
    </source>
</evidence>
<feature type="binding site" evidence="11 13">
    <location>
        <position position="325"/>
    </location>
    <ligand>
        <name>ATP</name>
        <dbReference type="ChEBI" id="CHEBI:30616"/>
    </ligand>
</feature>
<comment type="similarity">
    <text evidence="3 11 14">Belongs to the phosphoglycerate kinase family.</text>
</comment>
<keyword evidence="6 11" id="KW-0963">Cytoplasm</keyword>
<dbReference type="GO" id="GO:0006096">
    <property type="term" value="P:glycolytic process"/>
    <property type="evidence" value="ECO:0007669"/>
    <property type="project" value="UniProtKB-UniRule"/>
</dbReference>
<dbReference type="GO" id="GO:0043531">
    <property type="term" value="F:ADP binding"/>
    <property type="evidence" value="ECO:0007669"/>
    <property type="project" value="TreeGrafter"/>
</dbReference>
<evidence type="ECO:0000256" key="6">
    <source>
        <dbReference type="ARBA" id="ARBA00022490"/>
    </source>
</evidence>
<comment type="subcellular location">
    <subcellularLocation>
        <location evidence="2 11">Cytoplasm</location>
    </subcellularLocation>
</comment>
<dbReference type="InterPro" id="IPR015824">
    <property type="entry name" value="Phosphoglycerate_kinase_N"/>
</dbReference>
<keyword evidence="7 11" id="KW-0808">Transferase</keyword>
<feature type="binding site" evidence="12">
    <location>
        <position position="119"/>
    </location>
    <ligand>
        <name>(2R)-3-phosphoglycerate</name>
        <dbReference type="ChEBI" id="CHEBI:58272"/>
    </ligand>
</feature>
<keyword evidence="8 11" id="KW-0547">Nucleotide-binding</keyword>
<keyword evidence="11" id="KW-0324">Glycolysis</keyword>
<feature type="binding site" evidence="11">
    <location>
        <position position="152"/>
    </location>
    <ligand>
        <name>substrate</name>
    </ligand>
</feature>
<evidence type="ECO:0000256" key="8">
    <source>
        <dbReference type="ARBA" id="ARBA00022741"/>
    </source>
</evidence>
<evidence type="ECO:0000256" key="10">
    <source>
        <dbReference type="ARBA" id="ARBA00022840"/>
    </source>
</evidence>
<evidence type="ECO:0000313" key="16">
    <source>
        <dbReference type="Proteomes" id="UP000194003"/>
    </source>
</evidence>
<dbReference type="PIRSF" id="PIRSF000724">
    <property type="entry name" value="Pgk"/>
    <property type="match status" value="1"/>
</dbReference>
<dbReference type="GO" id="GO:0005524">
    <property type="term" value="F:ATP binding"/>
    <property type="evidence" value="ECO:0007669"/>
    <property type="project" value="UniProtKB-KW"/>
</dbReference>
<feature type="binding site" evidence="11">
    <location>
        <position position="37"/>
    </location>
    <ligand>
        <name>substrate</name>
    </ligand>
</feature>
<reference evidence="15 16" key="1">
    <citation type="journal article" date="2016" name="BMC Genomics">
        <title>Combined genomic and structural analyses of a cultured magnetotactic bacterium reveals its niche adaptation to a dynamic environment.</title>
        <authorList>
            <person name="Araujo A.C."/>
            <person name="Morillo V."/>
            <person name="Cypriano J."/>
            <person name="Teixeira L.C."/>
            <person name="Leao P."/>
            <person name="Lyra S."/>
            <person name="Almeida L.G."/>
            <person name="Bazylinski D.A."/>
            <person name="Vasconcellos A.T."/>
            <person name="Abreu F."/>
            <person name="Lins U."/>
        </authorList>
    </citation>
    <scope>NUCLEOTIDE SEQUENCE [LARGE SCALE GENOMIC DNA]</scope>
    <source>
        <strain evidence="15 16">IT-1</strain>
    </source>
</reference>
<dbReference type="OrthoDB" id="9808460at2"/>
<evidence type="ECO:0000256" key="12">
    <source>
        <dbReference type="PIRSR" id="PIRSR000724-1"/>
    </source>
</evidence>
<dbReference type="Pfam" id="PF00162">
    <property type="entry name" value="PGK"/>
    <property type="match status" value="1"/>
</dbReference>
<gene>
    <name evidence="11" type="primary">pgk</name>
    <name evidence="15" type="ORF">MAIT1_03213</name>
</gene>
<dbReference type="CDD" id="cd00318">
    <property type="entry name" value="Phosphoglycerate_kinase"/>
    <property type="match status" value="1"/>
</dbReference>
<evidence type="ECO:0000256" key="4">
    <source>
        <dbReference type="ARBA" id="ARBA00011245"/>
    </source>
</evidence>
<keyword evidence="16" id="KW-1185">Reference proteome</keyword>
<feature type="binding site" evidence="11 13">
    <location>
        <position position="294"/>
    </location>
    <ligand>
        <name>ATP</name>
        <dbReference type="ChEBI" id="CHEBI:30616"/>
    </ligand>
</feature>
<evidence type="ECO:0000256" key="9">
    <source>
        <dbReference type="ARBA" id="ARBA00022777"/>
    </source>
</evidence>
<dbReference type="EC" id="2.7.2.3" evidence="5 11"/>
<proteinExistence type="inferred from homology"/>
<feature type="binding site" evidence="11 13">
    <location>
        <position position="203"/>
    </location>
    <ligand>
        <name>ATP</name>
        <dbReference type="ChEBI" id="CHEBI:30616"/>
    </ligand>
</feature>
<sequence>MNKRTIEDLDLTGKRVFIRVDFNVPLNEDGTIRKDTRIRGALPTIQHAVEQGGKVILASHLGRPKNGPEEKFSLKPCAARLAELLGKPVAMAPDCVGPEVEAMVAAMNNGDVLLLENVRFHKGETKNDPELSKQFAKLADVHVNDAFGTAHRAHCSNVGVTEFVRPAVAGKLLAAEMDYFNKALGAPERPVCAILGGAKVSGKINVIEALLDKVDTVLIGGGMAFTFFKAMGYEIGASLVEDEMIDIAKAAQAKAAEKGVKLLLPVDAVAADAFKEDANTQIVSVQNIPAGWMGLDNGPKTTELYSEAVKSAKTIVWNGPMGVFEMPAFAKGTMDLAKVVAESDALSVIGGGDTDAAIQQAGYADQVSYISTGGGAFLELMEGKTLPGLASLDDK</sequence>
<comment type="caution">
    <text evidence="15">The sequence shown here is derived from an EMBL/GenBank/DDBJ whole genome shotgun (WGS) entry which is preliminary data.</text>
</comment>
<evidence type="ECO:0000313" key="15">
    <source>
        <dbReference type="EMBL" id="OSM05075.1"/>
    </source>
</evidence>
<dbReference type="InterPro" id="IPR036043">
    <property type="entry name" value="Phosphoglycerate_kinase_sf"/>
</dbReference>
<dbReference type="Gene3D" id="3.40.50.1260">
    <property type="entry name" value="Phosphoglycerate kinase, N-terminal domain"/>
    <property type="match status" value="2"/>
</dbReference>
<comment type="catalytic activity">
    <reaction evidence="1 11 14">
        <text>(2R)-3-phosphoglycerate + ATP = (2R)-3-phospho-glyceroyl phosphate + ADP</text>
        <dbReference type="Rhea" id="RHEA:14801"/>
        <dbReference type="ChEBI" id="CHEBI:30616"/>
        <dbReference type="ChEBI" id="CHEBI:57604"/>
        <dbReference type="ChEBI" id="CHEBI:58272"/>
        <dbReference type="ChEBI" id="CHEBI:456216"/>
        <dbReference type="EC" id="2.7.2.3"/>
    </reaction>
</comment>
<dbReference type="FunFam" id="3.40.50.1260:FF:000007">
    <property type="entry name" value="Phosphoglycerate kinase"/>
    <property type="match status" value="1"/>
</dbReference>
<dbReference type="GO" id="GO:0004618">
    <property type="term" value="F:phosphoglycerate kinase activity"/>
    <property type="evidence" value="ECO:0007669"/>
    <property type="project" value="UniProtKB-UniRule"/>
</dbReference>
<dbReference type="PROSITE" id="PS00111">
    <property type="entry name" value="PGLYCERATE_KINASE"/>
    <property type="match status" value="1"/>
</dbReference>
<dbReference type="Proteomes" id="UP000194003">
    <property type="component" value="Unassembled WGS sequence"/>
</dbReference>
<evidence type="ECO:0000256" key="2">
    <source>
        <dbReference type="ARBA" id="ARBA00004496"/>
    </source>
</evidence>
<dbReference type="PRINTS" id="PR00477">
    <property type="entry name" value="PHGLYCKINASE"/>
</dbReference>
<organism evidence="15 16">
    <name type="scientific">Magnetofaba australis IT-1</name>
    <dbReference type="NCBI Taxonomy" id="1434232"/>
    <lineage>
        <taxon>Bacteria</taxon>
        <taxon>Pseudomonadati</taxon>
        <taxon>Pseudomonadota</taxon>
        <taxon>Magnetococcia</taxon>
        <taxon>Magnetococcales</taxon>
        <taxon>Magnetococcaceae</taxon>
        <taxon>Magnetofaba</taxon>
    </lineage>
</organism>
<name>A0A1Y2K8F7_9PROT</name>
<dbReference type="PANTHER" id="PTHR11406:SF23">
    <property type="entry name" value="PHOSPHOGLYCERATE KINASE 1, CHLOROPLASTIC-RELATED"/>
    <property type="match status" value="1"/>
</dbReference>
<evidence type="ECO:0000256" key="3">
    <source>
        <dbReference type="ARBA" id="ARBA00008982"/>
    </source>
</evidence>
<feature type="binding site" evidence="12">
    <location>
        <position position="37"/>
    </location>
    <ligand>
        <name>(2R)-3-phosphoglycerate</name>
        <dbReference type="ChEBI" id="CHEBI:58272"/>
    </ligand>
</feature>
<evidence type="ECO:0000256" key="14">
    <source>
        <dbReference type="RuleBase" id="RU000532"/>
    </source>
</evidence>
<evidence type="ECO:0000256" key="11">
    <source>
        <dbReference type="HAMAP-Rule" id="MF_00145"/>
    </source>
</evidence>
<dbReference type="FunFam" id="3.40.50.1260:FF:000002">
    <property type="entry name" value="Phosphoglycerate kinase"/>
    <property type="match status" value="1"/>
</dbReference>
<dbReference type="PANTHER" id="PTHR11406">
    <property type="entry name" value="PHOSPHOGLYCERATE KINASE"/>
    <property type="match status" value="1"/>
</dbReference>
<protein>
    <recommendedName>
        <fullName evidence="5 11">Phosphoglycerate kinase</fullName>
        <ecNumber evidence="5 11">2.7.2.3</ecNumber>
    </recommendedName>
</protein>
<dbReference type="SUPFAM" id="SSF53748">
    <property type="entry name" value="Phosphoglycerate kinase"/>
    <property type="match status" value="1"/>
</dbReference>
<accession>A0A1Y2K8F7</accession>
<comment type="subunit">
    <text evidence="4 11">Monomer.</text>
</comment>
<keyword evidence="9 11" id="KW-0418">Kinase</keyword>
<dbReference type="GO" id="GO:0006094">
    <property type="term" value="P:gluconeogenesis"/>
    <property type="evidence" value="ECO:0007669"/>
    <property type="project" value="TreeGrafter"/>
</dbReference>
<dbReference type="InterPro" id="IPR001576">
    <property type="entry name" value="Phosphoglycerate_kinase"/>
</dbReference>
<feature type="binding site" evidence="11 12">
    <location>
        <begin position="21"/>
        <end position="23"/>
    </location>
    <ligand>
        <name>substrate</name>
    </ligand>
</feature>
<evidence type="ECO:0000256" key="5">
    <source>
        <dbReference type="ARBA" id="ARBA00013061"/>
    </source>
</evidence>
<dbReference type="UniPathway" id="UPA00109">
    <property type="reaction ID" value="UER00185"/>
</dbReference>